<gene>
    <name evidence="2" type="ORF">J2X07_000701</name>
</gene>
<organism evidence="2 3">
    <name type="scientific">Fictibacillus barbaricus</name>
    <dbReference type="NCBI Taxonomy" id="182136"/>
    <lineage>
        <taxon>Bacteria</taxon>
        <taxon>Bacillati</taxon>
        <taxon>Bacillota</taxon>
        <taxon>Bacilli</taxon>
        <taxon>Bacillales</taxon>
        <taxon>Fictibacillaceae</taxon>
        <taxon>Fictibacillus</taxon>
    </lineage>
</organism>
<keyword evidence="1" id="KW-0812">Transmembrane</keyword>
<dbReference type="Proteomes" id="UP001258181">
    <property type="component" value="Unassembled WGS sequence"/>
</dbReference>
<feature type="transmembrane region" description="Helical" evidence="1">
    <location>
        <begin position="81"/>
        <end position="101"/>
    </location>
</feature>
<dbReference type="RefSeq" id="WP_310256438.1">
    <property type="nucleotide sequence ID" value="NZ_JAVDWA010000001.1"/>
</dbReference>
<dbReference type="EMBL" id="JAVDWA010000001">
    <property type="protein sequence ID" value="MDR7071726.1"/>
    <property type="molecule type" value="Genomic_DNA"/>
</dbReference>
<keyword evidence="1" id="KW-0472">Membrane</keyword>
<sequence length="106" mass="11840">MGKFVSCLLTLIVLVGINFGLAKLISWQFIDLSVFVGLAMTLIIRYFTSTGGMSSNLVRMQAQAVTGIKVEETKSTFKPTYAYYTSLSYTIASAIAIFIYYKDYFI</sequence>
<proteinExistence type="predicted"/>
<evidence type="ECO:0000256" key="1">
    <source>
        <dbReference type="SAM" id="Phobius"/>
    </source>
</evidence>
<protein>
    <submittedName>
        <fullName evidence="2">UPF0716 family protein affecting phage T7 exclusion</fullName>
    </submittedName>
</protein>
<evidence type="ECO:0000313" key="3">
    <source>
        <dbReference type="Proteomes" id="UP001258181"/>
    </source>
</evidence>
<accession>A0ABU1TWX4</accession>
<comment type="caution">
    <text evidence="2">The sequence shown here is derived from an EMBL/GenBank/DDBJ whole genome shotgun (WGS) entry which is preliminary data.</text>
</comment>
<reference evidence="2 3" key="1">
    <citation type="submission" date="2023-07" db="EMBL/GenBank/DDBJ databases">
        <title>Sorghum-associated microbial communities from plants grown in Nebraska, USA.</title>
        <authorList>
            <person name="Schachtman D."/>
        </authorList>
    </citation>
    <scope>NUCLEOTIDE SEQUENCE [LARGE SCALE GENOMIC DNA]</scope>
    <source>
        <strain evidence="2 3">BE211</strain>
    </source>
</reference>
<name>A0ABU1TWX4_9BACL</name>
<feature type="transmembrane region" description="Helical" evidence="1">
    <location>
        <begin position="32"/>
        <end position="48"/>
    </location>
</feature>
<keyword evidence="1" id="KW-1133">Transmembrane helix</keyword>
<keyword evidence="3" id="KW-1185">Reference proteome</keyword>
<evidence type="ECO:0000313" key="2">
    <source>
        <dbReference type="EMBL" id="MDR7071726.1"/>
    </source>
</evidence>